<dbReference type="Gene3D" id="2.180.10.10">
    <property type="entry name" value="RHS repeat-associated core"/>
    <property type="match status" value="2"/>
</dbReference>
<dbReference type="PANTHER" id="PTHR32305:SF15">
    <property type="entry name" value="PROTEIN RHSA-RELATED"/>
    <property type="match status" value="1"/>
</dbReference>
<reference evidence="2" key="1">
    <citation type="submission" date="2020-10" db="EMBL/GenBank/DDBJ databases">
        <authorList>
            <person name="Gilroy R."/>
        </authorList>
    </citation>
    <scope>NUCLEOTIDE SEQUENCE</scope>
    <source>
        <strain evidence="2">10669</strain>
    </source>
</reference>
<feature type="region of interest" description="Disordered" evidence="1">
    <location>
        <begin position="36"/>
        <end position="90"/>
    </location>
</feature>
<feature type="compositionally biased region" description="Low complexity" evidence="1">
    <location>
        <begin position="66"/>
        <end position="80"/>
    </location>
</feature>
<evidence type="ECO:0000313" key="2">
    <source>
        <dbReference type="EMBL" id="HIV04668.1"/>
    </source>
</evidence>
<dbReference type="NCBIfam" id="TIGR01643">
    <property type="entry name" value="YD_repeat_2x"/>
    <property type="match status" value="2"/>
</dbReference>
<feature type="compositionally biased region" description="Basic and acidic residues" evidence="1">
    <location>
        <begin position="41"/>
        <end position="50"/>
    </location>
</feature>
<dbReference type="InterPro" id="IPR031325">
    <property type="entry name" value="RHS_repeat"/>
</dbReference>
<dbReference type="PANTHER" id="PTHR32305">
    <property type="match status" value="1"/>
</dbReference>
<evidence type="ECO:0000313" key="3">
    <source>
        <dbReference type="Proteomes" id="UP000886812"/>
    </source>
</evidence>
<feature type="non-terminal residue" evidence="2">
    <location>
        <position position="1021"/>
    </location>
</feature>
<feature type="non-terminal residue" evidence="2">
    <location>
        <position position="1"/>
    </location>
</feature>
<dbReference type="InterPro" id="IPR006530">
    <property type="entry name" value="YD"/>
</dbReference>
<reference evidence="2" key="2">
    <citation type="journal article" date="2021" name="PeerJ">
        <title>Extensive microbial diversity within the chicken gut microbiome revealed by metagenomics and culture.</title>
        <authorList>
            <person name="Gilroy R."/>
            <person name="Ravi A."/>
            <person name="Getino M."/>
            <person name="Pursley I."/>
            <person name="Horton D.L."/>
            <person name="Alikhan N.F."/>
            <person name="Baker D."/>
            <person name="Gharbi K."/>
            <person name="Hall N."/>
            <person name="Watson M."/>
            <person name="Adriaenssens E.M."/>
            <person name="Foster-Nyarko E."/>
            <person name="Jarju S."/>
            <person name="Secka A."/>
            <person name="Antonio M."/>
            <person name="Oren A."/>
            <person name="Chaudhuri R.R."/>
            <person name="La Ragione R."/>
            <person name="Hildebrand F."/>
            <person name="Pallen M.J."/>
        </authorList>
    </citation>
    <scope>NUCLEOTIDE SEQUENCE</scope>
    <source>
        <strain evidence="2">10669</strain>
    </source>
</reference>
<gene>
    <name evidence="2" type="ORF">IAC75_05930</name>
</gene>
<dbReference type="Proteomes" id="UP000886812">
    <property type="component" value="Unassembled WGS sequence"/>
</dbReference>
<organism evidence="2 3">
    <name type="scientific">Candidatus Spyradosoma merdigallinarum</name>
    <dbReference type="NCBI Taxonomy" id="2840950"/>
    <lineage>
        <taxon>Bacteria</taxon>
        <taxon>Pseudomonadati</taxon>
        <taxon>Verrucomicrobiota</taxon>
        <taxon>Opitutia</taxon>
        <taxon>Opitutia incertae sedis</taxon>
        <taxon>Candidatus Spyradosoma</taxon>
    </lineage>
</organism>
<name>A0A9D1NLK0_9BACT</name>
<dbReference type="Pfam" id="PF05593">
    <property type="entry name" value="RHS_repeat"/>
    <property type="match status" value="1"/>
</dbReference>
<dbReference type="InterPro" id="IPR050708">
    <property type="entry name" value="T6SS_VgrG/RHS"/>
</dbReference>
<sequence>PGYYQARMSFTNIDYEPPEGNVAVLSWSISAGVSGTLVPEENPKPIREADCTCGDDDSGGTRPAVSRSRSSAASASSSSAGRNTRLEATESHARWRTDFGKFRGMGGVPAGALEITAHEFSSASATPAALEFSHPFNSWLVLPPSGVAANAQLKLFCGGSCTSWMCDGNGETFFPLGASSGETSALRWNADKSAIEQVFPDKSVLAFSAGTGEIVSFKTRHGNAFSAAELSAYVDVVRDAEGVLLQVRNLWDGLANVENVSETGYEIALYLPNQIGEKSAETGRYAVSGTPFKKFVVAYSPETGKLSITERDMRAGARAFPRALWFENGAWCTSVGAGAEEIVTRRSRTALTETTYRLVTEVAFAGSSVPASRVAEIYEIHPVLGDVLASRTEGYGTDSARTTHYLYDSAGRLIRETRPDGSVVESGYDDFGRLSARYEPHAGARNRTTLYRYVSADSNDPDLSWTQTSLSTTAGPVVLSRTDYVYAEEAEYRRVEKRTSGLGFDGVRLEVEETWRGDCGNVHARGRVKMTQNVLGVQTHYAYAATSAHGALYSVCAETRIAGEPVNGKSTREVRFVSAEGNTTRSEKYALDEAGTWRLIASVDFEYDAQNRETKRTRGNGRVSSREMMCCGPLWETDEDGVRTDYVYDSAQRLTEETRALTATSPERTRLYERDAAGRVTRETLKLNSVDFSEKTATWDLLGRLVSETDELGRATSYAYAEDASSCTTTETVTLPSGATRVTKTHADGTVLLEAGTSRRGVETLVDFVSDGVRATRRLAGTTEDSGILFRRITNGFGEEIRTGTPNTLGGFIYLRKTYDARGLLVRSATDGLAPELYEYDAFGDETKRTLALAENPSASNSRIRETETFYETREDGVYRVSSEKTYAASGAAITTETAFLVSESATLESKTVSKDARGNASARWTEFGEPGVRLSKTQMPGVTNIAQSTTNDGFTVSQVDHAGTQTTFARNYYAGENARIELTTTDGRGNATLVVQNVLGWTTKTVDAAGNSTTTAYDLA</sequence>
<evidence type="ECO:0000256" key="1">
    <source>
        <dbReference type="SAM" id="MobiDB-lite"/>
    </source>
</evidence>
<proteinExistence type="predicted"/>
<dbReference type="EMBL" id="DVOG01000153">
    <property type="protein sequence ID" value="HIV04668.1"/>
    <property type="molecule type" value="Genomic_DNA"/>
</dbReference>
<accession>A0A9D1NLK0</accession>
<protein>
    <submittedName>
        <fullName evidence="2">RHS repeat protein</fullName>
    </submittedName>
</protein>
<dbReference type="AlphaFoldDB" id="A0A9D1NLK0"/>
<comment type="caution">
    <text evidence="2">The sequence shown here is derived from an EMBL/GenBank/DDBJ whole genome shotgun (WGS) entry which is preliminary data.</text>
</comment>